<proteinExistence type="predicted"/>
<feature type="transmembrane region" description="Helical" evidence="1">
    <location>
        <begin position="336"/>
        <end position="361"/>
    </location>
</feature>
<dbReference type="AlphaFoldDB" id="A0A7J6HY54"/>
<feature type="transmembrane region" description="Helical" evidence="1">
    <location>
        <begin position="310"/>
        <end position="329"/>
    </location>
</feature>
<evidence type="ECO:0000256" key="1">
    <source>
        <dbReference type="SAM" id="Phobius"/>
    </source>
</evidence>
<gene>
    <name evidence="2" type="ORF">G4B88_021129</name>
</gene>
<sequence>MAVGSKKERDSEAIAIAIAISMVDNCKEIHTHTLTRYCQHHSRNPEDMNPKRLSRLSKGLISSSASFIFLLIPLELGRLNWLGSLQVQVDTTTLSYWLNWRVLLCSIWVFTPMVLALYIIWKYEDPHHSKSGAGEVEQSVDHSLCDNEAWRPSLKQIHPLWLLGFRLLAFFSLLTTLIFKIVISGATTFLYYTQLTFTLLTVYFGYGALLSIYGCYQYRLRNLRSNVYHVDTNTGQGSYMPLISKDTERNISNPKGDDCYEFQLPRIFTYVFEILFQMNAGAVMLTDSVFWFIIVPFLTIKDYNLSFMNVNLHSFNAILLLGDTALNCLQVPAFRITFFILWTGAFVIFQWIIHACVSFWWPYPFLDLSSPYAPVLAGCSNAHTLLWLICLDCENETLLVDQMVPIVLSVLKIRNYLRQWNLSAKGSAFVASYNRILILKGKSGRAPNDKTTSFLSNFCSKEGTEKFWIDIIRFTSSKCLFVVTSAKKNKMLFAQLRSDEWQPELLLIELESFYGQFG</sequence>
<name>A0A7J6HY54_CANSA</name>
<feature type="transmembrane region" description="Helical" evidence="1">
    <location>
        <begin position="59"/>
        <end position="77"/>
    </location>
</feature>
<dbReference type="PANTHER" id="PTHR12242">
    <property type="entry name" value="OS02G0130600 PROTEIN-RELATED"/>
    <property type="match status" value="1"/>
</dbReference>
<keyword evidence="1" id="KW-0812">Transmembrane</keyword>
<evidence type="ECO:0000313" key="2">
    <source>
        <dbReference type="EMBL" id="KAF4399915.1"/>
    </source>
</evidence>
<dbReference type="Proteomes" id="UP000583929">
    <property type="component" value="Unassembled WGS sequence"/>
</dbReference>
<keyword evidence="1" id="KW-0472">Membrane</keyword>
<dbReference type="GO" id="GO:0016020">
    <property type="term" value="C:membrane"/>
    <property type="evidence" value="ECO:0007669"/>
    <property type="project" value="TreeGrafter"/>
</dbReference>
<feature type="transmembrane region" description="Helical" evidence="1">
    <location>
        <begin position="189"/>
        <end position="216"/>
    </location>
</feature>
<feature type="transmembrane region" description="Helical" evidence="1">
    <location>
        <begin position="97"/>
        <end position="121"/>
    </location>
</feature>
<dbReference type="EMBL" id="JAATIQ010000020">
    <property type="protein sequence ID" value="KAF4399915.1"/>
    <property type="molecule type" value="Genomic_DNA"/>
</dbReference>
<dbReference type="PANTHER" id="PTHR12242:SF29">
    <property type="entry name" value="TRANSMEMBRANE PROTEIN"/>
    <property type="match status" value="1"/>
</dbReference>
<keyword evidence="3" id="KW-1185">Reference proteome</keyword>
<keyword evidence="1" id="KW-1133">Transmembrane helix</keyword>
<feature type="transmembrane region" description="Helical" evidence="1">
    <location>
        <begin position="160"/>
        <end position="183"/>
    </location>
</feature>
<evidence type="ECO:0000313" key="3">
    <source>
        <dbReference type="Proteomes" id="UP000583929"/>
    </source>
</evidence>
<protein>
    <submittedName>
        <fullName evidence="2">Uncharacterized protein</fullName>
    </submittedName>
</protein>
<accession>A0A7J6HY54</accession>
<reference evidence="2 3" key="1">
    <citation type="journal article" date="2020" name="bioRxiv">
        <title>Sequence and annotation of 42 cannabis genomes reveals extensive copy number variation in cannabinoid synthesis and pathogen resistance genes.</title>
        <authorList>
            <person name="Mckernan K.J."/>
            <person name="Helbert Y."/>
            <person name="Kane L.T."/>
            <person name="Ebling H."/>
            <person name="Zhang L."/>
            <person name="Liu B."/>
            <person name="Eaton Z."/>
            <person name="Mclaughlin S."/>
            <person name="Kingan S."/>
            <person name="Baybayan P."/>
            <person name="Concepcion G."/>
            <person name="Jordan M."/>
            <person name="Riva A."/>
            <person name="Barbazuk W."/>
            <person name="Harkins T."/>
        </authorList>
    </citation>
    <scope>NUCLEOTIDE SEQUENCE [LARGE SCALE GENOMIC DNA]</scope>
    <source>
        <strain evidence="3">cv. Jamaican Lion 4</strain>
        <tissue evidence="2">Leaf</tissue>
    </source>
</reference>
<organism evidence="2 3">
    <name type="scientific">Cannabis sativa</name>
    <name type="common">Hemp</name>
    <name type="synonym">Marijuana</name>
    <dbReference type="NCBI Taxonomy" id="3483"/>
    <lineage>
        <taxon>Eukaryota</taxon>
        <taxon>Viridiplantae</taxon>
        <taxon>Streptophyta</taxon>
        <taxon>Embryophyta</taxon>
        <taxon>Tracheophyta</taxon>
        <taxon>Spermatophyta</taxon>
        <taxon>Magnoliopsida</taxon>
        <taxon>eudicotyledons</taxon>
        <taxon>Gunneridae</taxon>
        <taxon>Pentapetalae</taxon>
        <taxon>rosids</taxon>
        <taxon>fabids</taxon>
        <taxon>Rosales</taxon>
        <taxon>Cannabaceae</taxon>
        <taxon>Cannabis</taxon>
    </lineage>
</organism>
<comment type="caution">
    <text evidence="2">The sequence shown here is derived from an EMBL/GenBank/DDBJ whole genome shotgun (WGS) entry which is preliminary data.</text>
</comment>
<feature type="transmembrane region" description="Helical" evidence="1">
    <location>
        <begin position="274"/>
        <end position="298"/>
    </location>
</feature>